<accession>A0A1H9ZCU6</accession>
<dbReference type="GO" id="GO:0003677">
    <property type="term" value="F:DNA binding"/>
    <property type="evidence" value="ECO:0007669"/>
    <property type="project" value="UniProtKB-KW"/>
</dbReference>
<feature type="domain" description="HTH rpiR-type" evidence="4">
    <location>
        <begin position="2"/>
        <end position="78"/>
    </location>
</feature>
<dbReference type="InterPro" id="IPR047640">
    <property type="entry name" value="RpiR-like"/>
</dbReference>
<dbReference type="SUPFAM" id="SSF46689">
    <property type="entry name" value="Homeodomain-like"/>
    <property type="match status" value="1"/>
</dbReference>
<dbReference type="GO" id="GO:0003700">
    <property type="term" value="F:DNA-binding transcription factor activity"/>
    <property type="evidence" value="ECO:0007669"/>
    <property type="project" value="InterPro"/>
</dbReference>
<dbReference type="PANTHER" id="PTHR30514">
    <property type="entry name" value="GLUCOKINASE"/>
    <property type="match status" value="1"/>
</dbReference>
<evidence type="ECO:0000256" key="2">
    <source>
        <dbReference type="ARBA" id="ARBA00023125"/>
    </source>
</evidence>
<dbReference type="Gene3D" id="3.40.50.10490">
    <property type="entry name" value="Glucose-6-phosphate isomerase like protein, domain 1"/>
    <property type="match status" value="1"/>
</dbReference>
<dbReference type="STRING" id="237682.SAMN05421676_101466"/>
<dbReference type="InterPro" id="IPR036388">
    <property type="entry name" value="WH-like_DNA-bd_sf"/>
</dbReference>
<dbReference type="InterPro" id="IPR001347">
    <property type="entry name" value="SIS_dom"/>
</dbReference>
<keyword evidence="2 6" id="KW-0238">DNA-binding</keyword>
<evidence type="ECO:0000256" key="1">
    <source>
        <dbReference type="ARBA" id="ARBA00023015"/>
    </source>
</evidence>
<evidence type="ECO:0000259" key="5">
    <source>
        <dbReference type="PROSITE" id="PS51464"/>
    </source>
</evidence>
<dbReference type="InterPro" id="IPR000281">
    <property type="entry name" value="HTH_RpiR"/>
</dbReference>
<evidence type="ECO:0000256" key="3">
    <source>
        <dbReference type="ARBA" id="ARBA00023163"/>
    </source>
</evidence>
<dbReference type="Pfam" id="PF01418">
    <property type="entry name" value="HTH_6"/>
    <property type="match status" value="1"/>
</dbReference>
<evidence type="ECO:0000313" key="7">
    <source>
        <dbReference type="Proteomes" id="UP000199095"/>
    </source>
</evidence>
<sequence length="209" mass="23241">MHSILDQIQLKYQTLSKTEKKVADYVIKHNKDLLNIHIQELADKIDVSVAAITRFCKKIDAVSFVDFKILLRDAVEENYEADDAITKVNQIYESVIKSTNSLTNIGSYKKACEWMLQASRIHIFGIGSSGLSGQEFKARLSRMGFAVDTHTDSHAMIIASSILSSNDLVIAISSSGQTKEIIDGIEIAKRRGAKVISITSYSHLLPHFP</sequence>
<keyword evidence="7" id="KW-1185">Reference proteome</keyword>
<dbReference type="EMBL" id="FOHJ01000001">
    <property type="protein sequence ID" value="SES79307.1"/>
    <property type="molecule type" value="Genomic_DNA"/>
</dbReference>
<dbReference type="GO" id="GO:1901135">
    <property type="term" value="P:carbohydrate derivative metabolic process"/>
    <property type="evidence" value="ECO:0007669"/>
    <property type="project" value="InterPro"/>
</dbReference>
<dbReference type="Gene3D" id="1.10.10.10">
    <property type="entry name" value="Winged helix-like DNA-binding domain superfamily/Winged helix DNA-binding domain"/>
    <property type="match status" value="1"/>
</dbReference>
<dbReference type="RefSeq" id="WP_093131531.1">
    <property type="nucleotide sequence ID" value="NZ_FOHJ01000001.1"/>
</dbReference>
<dbReference type="PANTHER" id="PTHR30514:SF21">
    <property type="entry name" value="RPIR-FAMILY TRANSCRIPTIONAL REGULATOR"/>
    <property type="match status" value="1"/>
</dbReference>
<dbReference type="CDD" id="cd05013">
    <property type="entry name" value="SIS_RpiR"/>
    <property type="match status" value="1"/>
</dbReference>
<dbReference type="PROSITE" id="PS51071">
    <property type="entry name" value="HTH_RPIR"/>
    <property type="match status" value="1"/>
</dbReference>
<dbReference type="Proteomes" id="UP000199095">
    <property type="component" value="Unassembled WGS sequence"/>
</dbReference>
<dbReference type="SUPFAM" id="SSF53697">
    <property type="entry name" value="SIS domain"/>
    <property type="match status" value="1"/>
</dbReference>
<evidence type="ECO:0000259" key="4">
    <source>
        <dbReference type="PROSITE" id="PS51071"/>
    </source>
</evidence>
<dbReference type="InterPro" id="IPR035472">
    <property type="entry name" value="RpiR-like_SIS"/>
</dbReference>
<proteinExistence type="predicted"/>
<reference evidence="7" key="1">
    <citation type="submission" date="2016-10" db="EMBL/GenBank/DDBJ databases">
        <authorList>
            <person name="Varghese N."/>
            <person name="Submissions S."/>
        </authorList>
    </citation>
    <scope>NUCLEOTIDE SEQUENCE [LARGE SCALE GENOMIC DNA]</scope>
    <source>
        <strain evidence="7">CGMCC 1.3566</strain>
    </source>
</reference>
<dbReference type="OrthoDB" id="1648815at2"/>
<keyword evidence="3" id="KW-0804">Transcription</keyword>
<dbReference type="InterPro" id="IPR009057">
    <property type="entry name" value="Homeodomain-like_sf"/>
</dbReference>
<dbReference type="InterPro" id="IPR046348">
    <property type="entry name" value="SIS_dom_sf"/>
</dbReference>
<feature type="domain" description="SIS" evidence="5">
    <location>
        <begin position="111"/>
        <end position="209"/>
    </location>
</feature>
<evidence type="ECO:0000313" key="6">
    <source>
        <dbReference type="EMBL" id="SES79307.1"/>
    </source>
</evidence>
<protein>
    <submittedName>
        <fullName evidence="6">DNA-binding transcriptional regulator, MurR/RpiR family, contains HTH and SIS domains</fullName>
    </submittedName>
</protein>
<dbReference type="GO" id="GO:0097367">
    <property type="term" value="F:carbohydrate derivative binding"/>
    <property type="evidence" value="ECO:0007669"/>
    <property type="project" value="InterPro"/>
</dbReference>
<organism evidence="6 7">
    <name type="scientific">Salinibacillus kushneri</name>
    <dbReference type="NCBI Taxonomy" id="237682"/>
    <lineage>
        <taxon>Bacteria</taxon>
        <taxon>Bacillati</taxon>
        <taxon>Bacillota</taxon>
        <taxon>Bacilli</taxon>
        <taxon>Bacillales</taxon>
        <taxon>Bacillaceae</taxon>
        <taxon>Salinibacillus</taxon>
    </lineage>
</organism>
<gene>
    <name evidence="6" type="ORF">SAMN05421676_101466</name>
</gene>
<name>A0A1H9ZCU6_9BACI</name>
<keyword evidence="1" id="KW-0805">Transcription regulation</keyword>
<dbReference type="AlphaFoldDB" id="A0A1H9ZCU6"/>
<dbReference type="PROSITE" id="PS51464">
    <property type="entry name" value="SIS"/>
    <property type="match status" value="1"/>
</dbReference>
<dbReference type="Pfam" id="PF01380">
    <property type="entry name" value="SIS"/>
    <property type="match status" value="1"/>
</dbReference>